<dbReference type="AlphaFoldDB" id="A0A098S2G4"/>
<reference evidence="2 3" key="1">
    <citation type="journal article" date="2014" name="Int. J. Syst. Evol. Microbiol.">
        <title>Phaeodactylibacter xiamenensis gen. nov., sp. nov., a member of the family Saprospiraceae isolated from the marine alga Phaeodactylum tricornutum.</title>
        <authorList>
            <person name="Chen Z.Jr."/>
            <person name="Lei X."/>
            <person name="Lai Q."/>
            <person name="Li Y."/>
            <person name="Zhang B."/>
            <person name="Zhang J."/>
            <person name="Zhang H."/>
            <person name="Yang L."/>
            <person name="Zheng W."/>
            <person name="Tian Y."/>
            <person name="Yu Z."/>
            <person name="Xu H.Jr."/>
            <person name="Zheng T."/>
        </authorList>
    </citation>
    <scope>NUCLEOTIDE SEQUENCE [LARGE SCALE GENOMIC DNA]</scope>
    <source>
        <strain evidence="2 3">KD52</strain>
    </source>
</reference>
<evidence type="ECO:0000256" key="1">
    <source>
        <dbReference type="SAM" id="Phobius"/>
    </source>
</evidence>
<dbReference type="RefSeq" id="WP_044225501.1">
    <property type="nucleotide sequence ID" value="NZ_JBKAGJ010000026.1"/>
</dbReference>
<feature type="transmembrane region" description="Helical" evidence="1">
    <location>
        <begin position="40"/>
        <end position="58"/>
    </location>
</feature>
<sequence length="210" mass="23803">MMNNKSLASIAAIVSMSTVVTYFGSESLFIFLHGYGLDHWLYRLSGLLVLFSVLALLFGRLLHSLFCTFSLLFYFPIAFYGVNSVVLAPQANEPITWVEYSAVAVFYPLLLALLPGYTLFLLYTEYSNAMPDKTDKHLLLLLVVSICFSAIASFLLASLFQIMPRSAFSGFFSHGYTEYSRLFIQSLLFPFLSIVIFPIIMNFSKRFSKY</sequence>
<gene>
    <name evidence="2" type="ORF">IX84_22220</name>
</gene>
<organism evidence="2 3">
    <name type="scientific">Phaeodactylibacter xiamenensis</name>
    <dbReference type="NCBI Taxonomy" id="1524460"/>
    <lineage>
        <taxon>Bacteria</taxon>
        <taxon>Pseudomonadati</taxon>
        <taxon>Bacteroidota</taxon>
        <taxon>Saprospiria</taxon>
        <taxon>Saprospirales</taxon>
        <taxon>Haliscomenobacteraceae</taxon>
        <taxon>Phaeodactylibacter</taxon>
    </lineage>
</organism>
<keyword evidence="1" id="KW-1133">Transmembrane helix</keyword>
<feature type="transmembrane region" description="Helical" evidence="1">
    <location>
        <begin position="182"/>
        <end position="203"/>
    </location>
</feature>
<feature type="transmembrane region" description="Helical" evidence="1">
    <location>
        <begin position="102"/>
        <end position="126"/>
    </location>
</feature>
<keyword evidence="3" id="KW-1185">Reference proteome</keyword>
<accession>A0A098S2G4</accession>
<feature type="transmembrane region" description="Helical" evidence="1">
    <location>
        <begin position="7"/>
        <end position="34"/>
    </location>
</feature>
<evidence type="ECO:0000313" key="3">
    <source>
        <dbReference type="Proteomes" id="UP000029736"/>
    </source>
</evidence>
<name>A0A098S2G4_9BACT</name>
<feature type="transmembrane region" description="Helical" evidence="1">
    <location>
        <begin position="65"/>
        <end position="82"/>
    </location>
</feature>
<dbReference type="Proteomes" id="UP000029736">
    <property type="component" value="Unassembled WGS sequence"/>
</dbReference>
<keyword evidence="1" id="KW-0812">Transmembrane</keyword>
<protein>
    <submittedName>
        <fullName evidence="2">Uncharacterized protein</fullName>
    </submittedName>
</protein>
<dbReference type="EMBL" id="JPOS01000080">
    <property type="protein sequence ID" value="KGE86281.1"/>
    <property type="molecule type" value="Genomic_DNA"/>
</dbReference>
<comment type="caution">
    <text evidence="2">The sequence shown here is derived from an EMBL/GenBank/DDBJ whole genome shotgun (WGS) entry which is preliminary data.</text>
</comment>
<proteinExistence type="predicted"/>
<keyword evidence="1" id="KW-0472">Membrane</keyword>
<evidence type="ECO:0000313" key="2">
    <source>
        <dbReference type="EMBL" id="KGE86281.1"/>
    </source>
</evidence>
<feature type="transmembrane region" description="Helical" evidence="1">
    <location>
        <begin position="138"/>
        <end position="162"/>
    </location>
</feature>